<dbReference type="Pfam" id="PF19279">
    <property type="entry name" value="YegS_C"/>
    <property type="match status" value="1"/>
</dbReference>
<dbReference type="Proteomes" id="UP001321506">
    <property type="component" value="Unassembled WGS sequence"/>
</dbReference>
<dbReference type="InterPro" id="IPR045540">
    <property type="entry name" value="YegS/DAGK_C"/>
</dbReference>
<protein>
    <submittedName>
        <fullName evidence="10">Diacylglycerol kinase family protein</fullName>
    </submittedName>
</protein>
<dbReference type="Pfam" id="PF00781">
    <property type="entry name" value="DAGK_cat"/>
    <property type="match status" value="1"/>
</dbReference>
<dbReference type="GO" id="GO:0004143">
    <property type="term" value="F:ATP-dependent diacylglycerol kinase activity"/>
    <property type="evidence" value="ECO:0007669"/>
    <property type="project" value="TreeGrafter"/>
</dbReference>
<dbReference type="EMBL" id="JASATX010000001">
    <property type="protein sequence ID" value="MDI2097631.1"/>
    <property type="molecule type" value="Genomic_DNA"/>
</dbReference>
<comment type="cofactor">
    <cofactor evidence="1">
        <name>Mg(2+)</name>
        <dbReference type="ChEBI" id="CHEBI:18420"/>
    </cofactor>
</comment>
<dbReference type="PROSITE" id="PS50146">
    <property type="entry name" value="DAGK"/>
    <property type="match status" value="1"/>
</dbReference>
<gene>
    <name evidence="10" type="ORF">QF206_01435</name>
</gene>
<name>A0AAW6T4R9_9MICO</name>
<dbReference type="Gene3D" id="2.60.200.40">
    <property type="match status" value="1"/>
</dbReference>
<dbReference type="GO" id="GO:0005524">
    <property type="term" value="F:ATP binding"/>
    <property type="evidence" value="ECO:0007669"/>
    <property type="project" value="UniProtKB-KW"/>
</dbReference>
<dbReference type="InterPro" id="IPR016064">
    <property type="entry name" value="NAD/diacylglycerol_kinase_sf"/>
</dbReference>
<evidence type="ECO:0000256" key="4">
    <source>
        <dbReference type="ARBA" id="ARBA00022741"/>
    </source>
</evidence>
<proteinExistence type="inferred from homology"/>
<comment type="caution">
    <text evidence="10">The sequence shown here is derived from an EMBL/GenBank/DDBJ whole genome shotgun (WGS) entry which is preliminary data.</text>
</comment>
<dbReference type="GO" id="GO:0008654">
    <property type="term" value="P:phospholipid biosynthetic process"/>
    <property type="evidence" value="ECO:0007669"/>
    <property type="project" value="UniProtKB-KW"/>
</dbReference>
<keyword evidence="6" id="KW-0067">ATP-binding</keyword>
<keyword evidence="7" id="KW-0594">Phospholipid biosynthesis</keyword>
<dbReference type="AlphaFoldDB" id="A0AAW6T4R9"/>
<dbReference type="PANTHER" id="PTHR12358:SF106">
    <property type="entry name" value="LIPID KINASE YEGS"/>
    <property type="match status" value="1"/>
</dbReference>
<dbReference type="InterPro" id="IPR017438">
    <property type="entry name" value="ATP-NAD_kinase_N"/>
</dbReference>
<keyword evidence="4" id="KW-0547">Nucleotide-binding</keyword>
<evidence type="ECO:0000256" key="1">
    <source>
        <dbReference type="ARBA" id="ARBA00001946"/>
    </source>
</evidence>
<evidence type="ECO:0000256" key="5">
    <source>
        <dbReference type="ARBA" id="ARBA00022777"/>
    </source>
</evidence>
<dbReference type="InterPro" id="IPR050187">
    <property type="entry name" value="Lipid_Phosphate_FormReg"/>
</dbReference>
<keyword evidence="8" id="KW-1208">Phospholipid metabolism</keyword>
<dbReference type="RefSeq" id="WP_281487419.1">
    <property type="nucleotide sequence ID" value="NZ_JASATX010000001.1"/>
</dbReference>
<feature type="domain" description="DAGKc" evidence="9">
    <location>
        <begin position="2"/>
        <end position="136"/>
    </location>
</feature>
<keyword evidence="3" id="KW-0808">Transferase</keyword>
<keyword evidence="7" id="KW-0443">Lipid metabolism</keyword>
<dbReference type="Gene3D" id="3.40.50.10330">
    <property type="entry name" value="Probable inorganic polyphosphate/atp-NAD kinase, domain 1"/>
    <property type="match status" value="1"/>
</dbReference>
<sequence length="314" mass="32954">MATSKRFAVAVNPAAAQGRGIAAGQAVIALLHARGYGADLVQGADAAELARSVRSRLGADTAGLVVVGGDGMVQLGANIVAGTGLPLGVVPAGTGNDFCRALGIPQGDVEGAVSLMLAALEGGGRDVDLGVVRDAARGECRFAGVLSLGFDAAVNARANRMRWPRGPRRYSIAALLELLRFRPIQYRIVVDGMPRGERAMLLSVANAGVFGGGMRLVPHGRLDDGVLDLVTLAPLAKLRFLRFFPRVFKGTHTSVRELAFEEARSVRIESADRRIVAYADGEPIGELPLEVRVEAGALRLLVPPLRADPRSDAV</sequence>
<reference evidence="10 11" key="1">
    <citation type="submission" date="2023-04" db="EMBL/GenBank/DDBJ databases">
        <title>Klugiella caeni sp. nov. isolated from the sludge of biochemical tank.</title>
        <authorList>
            <person name="Geng K."/>
        </authorList>
    </citation>
    <scope>NUCLEOTIDE SEQUENCE [LARGE SCALE GENOMIC DNA]</scope>
    <source>
        <strain evidence="10 11">YN-L-19</strain>
    </source>
</reference>
<evidence type="ECO:0000256" key="3">
    <source>
        <dbReference type="ARBA" id="ARBA00022679"/>
    </source>
</evidence>
<dbReference type="SMART" id="SM00046">
    <property type="entry name" value="DAGKc"/>
    <property type="match status" value="1"/>
</dbReference>
<evidence type="ECO:0000256" key="6">
    <source>
        <dbReference type="ARBA" id="ARBA00022840"/>
    </source>
</evidence>
<dbReference type="GO" id="GO:0005886">
    <property type="term" value="C:plasma membrane"/>
    <property type="evidence" value="ECO:0007669"/>
    <property type="project" value="TreeGrafter"/>
</dbReference>
<evidence type="ECO:0000313" key="10">
    <source>
        <dbReference type="EMBL" id="MDI2097631.1"/>
    </source>
</evidence>
<evidence type="ECO:0000256" key="7">
    <source>
        <dbReference type="ARBA" id="ARBA00023209"/>
    </source>
</evidence>
<dbReference type="PANTHER" id="PTHR12358">
    <property type="entry name" value="SPHINGOSINE KINASE"/>
    <property type="match status" value="1"/>
</dbReference>
<dbReference type="SUPFAM" id="SSF111331">
    <property type="entry name" value="NAD kinase/diacylglycerol kinase-like"/>
    <property type="match status" value="1"/>
</dbReference>
<evidence type="ECO:0000256" key="8">
    <source>
        <dbReference type="ARBA" id="ARBA00023264"/>
    </source>
</evidence>
<evidence type="ECO:0000313" key="11">
    <source>
        <dbReference type="Proteomes" id="UP001321506"/>
    </source>
</evidence>
<keyword evidence="11" id="KW-1185">Reference proteome</keyword>
<organism evidence="10 11">
    <name type="scientific">Ruicaihuangia caeni</name>
    <dbReference type="NCBI Taxonomy" id="3042517"/>
    <lineage>
        <taxon>Bacteria</taxon>
        <taxon>Bacillati</taxon>
        <taxon>Actinomycetota</taxon>
        <taxon>Actinomycetes</taxon>
        <taxon>Micrococcales</taxon>
        <taxon>Microbacteriaceae</taxon>
        <taxon>Ruicaihuangia</taxon>
    </lineage>
</organism>
<keyword evidence="5 10" id="KW-0418">Kinase</keyword>
<evidence type="ECO:0000259" key="9">
    <source>
        <dbReference type="PROSITE" id="PS50146"/>
    </source>
</evidence>
<keyword evidence="7" id="KW-0444">Lipid biosynthesis</keyword>
<dbReference type="InterPro" id="IPR001206">
    <property type="entry name" value="Diacylglycerol_kinase_cat_dom"/>
</dbReference>
<evidence type="ECO:0000256" key="2">
    <source>
        <dbReference type="ARBA" id="ARBA00005983"/>
    </source>
</evidence>
<comment type="similarity">
    <text evidence="2">Belongs to the diacylglycerol/lipid kinase family.</text>
</comment>
<accession>A0AAW6T4R9</accession>